<organism evidence="1 2">
    <name type="scientific">Sphingomonas rustica</name>
    <dbReference type="NCBI Taxonomy" id="3103142"/>
    <lineage>
        <taxon>Bacteria</taxon>
        <taxon>Pseudomonadati</taxon>
        <taxon>Pseudomonadota</taxon>
        <taxon>Alphaproteobacteria</taxon>
        <taxon>Sphingomonadales</taxon>
        <taxon>Sphingomonadaceae</taxon>
        <taxon>Sphingomonas</taxon>
    </lineage>
</organism>
<name>A0ABV0BCX2_9SPHN</name>
<dbReference type="InterPro" id="IPR009964">
    <property type="entry name" value="DUF1491"/>
</dbReference>
<dbReference type="Proteomes" id="UP001427805">
    <property type="component" value="Unassembled WGS sequence"/>
</dbReference>
<evidence type="ECO:0000313" key="1">
    <source>
        <dbReference type="EMBL" id="MEN3748611.1"/>
    </source>
</evidence>
<dbReference type="Pfam" id="PF07372">
    <property type="entry name" value="DUF1491"/>
    <property type="match status" value="1"/>
</dbReference>
<comment type="caution">
    <text evidence="1">The sequence shown here is derived from an EMBL/GenBank/DDBJ whole genome shotgun (WGS) entry which is preliminary data.</text>
</comment>
<dbReference type="EMBL" id="JBDIZK010000009">
    <property type="protein sequence ID" value="MEN3748611.1"/>
    <property type="molecule type" value="Genomic_DNA"/>
</dbReference>
<dbReference type="RefSeq" id="WP_346247636.1">
    <property type="nucleotide sequence ID" value="NZ_JBDIZK010000009.1"/>
</dbReference>
<reference evidence="1 2" key="1">
    <citation type="submission" date="2024-05" db="EMBL/GenBank/DDBJ databases">
        <title>Sphingomonas sp. HF-S3 16S ribosomal RNA gene Genome sequencing and assembly.</title>
        <authorList>
            <person name="Lee H."/>
        </authorList>
    </citation>
    <scope>NUCLEOTIDE SEQUENCE [LARGE SCALE GENOMIC DNA]</scope>
    <source>
        <strain evidence="1 2">HF-S3</strain>
    </source>
</reference>
<keyword evidence="2" id="KW-1185">Reference proteome</keyword>
<dbReference type="Gene3D" id="3.40.1530.20">
    <property type="entry name" value="Protein of unknown function (DUF1491)"/>
    <property type="match status" value="1"/>
</dbReference>
<proteinExistence type="predicted"/>
<evidence type="ECO:0000313" key="2">
    <source>
        <dbReference type="Proteomes" id="UP001427805"/>
    </source>
</evidence>
<gene>
    <name evidence="1" type="ORF">TPR58_15650</name>
</gene>
<protein>
    <submittedName>
        <fullName evidence="1">DUF1491 family protein</fullName>
    </submittedName>
</protein>
<sequence>MARLTSAILVNALVRQAGRRGGSAMVLAHGDDTAGAILFVTLEKGRNPKLYEIGTGPDGTPALLPAGPRDLTDEREATAYWQRRRERDFDLWVLELDIAAAERFIAETISLH</sequence>
<accession>A0ABV0BCX2</accession>